<evidence type="ECO:0008006" key="3">
    <source>
        <dbReference type="Google" id="ProtNLM"/>
    </source>
</evidence>
<dbReference type="InterPro" id="IPR036680">
    <property type="entry name" value="SPOR-like_sf"/>
</dbReference>
<evidence type="ECO:0000313" key="1">
    <source>
        <dbReference type="EMBL" id="GAA6167779.1"/>
    </source>
</evidence>
<dbReference type="RefSeq" id="WP_233089015.1">
    <property type="nucleotide sequence ID" value="NZ_BAABWN010000004.1"/>
</dbReference>
<dbReference type="Gene3D" id="3.30.70.1070">
    <property type="entry name" value="Sporulation related repeat"/>
    <property type="match status" value="1"/>
</dbReference>
<evidence type="ECO:0000313" key="2">
    <source>
        <dbReference type="Proteomes" id="UP001465153"/>
    </source>
</evidence>
<sequence>MDFERLPRGNESEYNLHCLVARLLIVFACSLFPLSSKGSYYQQVYTIQVAAFDTSAKASQFIHTVPNMPLYCRTKSNGLEAVYYGVYPSWDSAKAHLKDYSILSDLGAYVLRLDEVVIKPCENLALRIERQKQIQVVPQVNNESLLATDIFQQ</sequence>
<name>A0ABQ0A7Z7_9GAMM</name>
<gene>
    <name evidence="1" type="ORF">NBRC116591_15890</name>
</gene>
<accession>A0ABQ0A7Z7</accession>
<protein>
    <recommendedName>
        <fullName evidence="3">SPOR domain-containing protein</fullName>
    </recommendedName>
</protein>
<proteinExistence type="predicted"/>
<comment type="caution">
    <text evidence="1">The sequence shown here is derived from an EMBL/GenBank/DDBJ whole genome shotgun (WGS) entry which is preliminary data.</text>
</comment>
<keyword evidence="2" id="KW-1185">Reference proteome</keyword>
<organism evidence="1 2">
    <name type="scientific">Sessilibacter corallicola</name>
    <dbReference type="NCBI Taxonomy" id="2904075"/>
    <lineage>
        <taxon>Bacteria</taxon>
        <taxon>Pseudomonadati</taxon>
        <taxon>Pseudomonadota</taxon>
        <taxon>Gammaproteobacteria</taxon>
        <taxon>Cellvibrionales</taxon>
        <taxon>Cellvibrionaceae</taxon>
        <taxon>Sessilibacter</taxon>
    </lineage>
</organism>
<dbReference type="EMBL" id="BAABWN010000004">
    <property type="protein sequence ID" value="GAA6167779.1"/>
    <property type="molecule type" value="Genomic_DNA"/>
</dbReference>
<dbReference type="Proteomes" id="UP001465153">
    <property type="component" value="Unassembled WGS sequence"/>
</dbReference>
<reference evidence="1 2" key="1">
    <citation type="submission" date="2024-04" db="EMBL/GenBank/DDBJ databases">
        <title>Draft genome sequence of Sessilibacter corallicola NBRC 116591.</title>
        <authorList>
            <person name="Miyakawa T."/>
            <person name="Kusuya Y."/>
            <person name="Miura T."/>
        </authorList>
    </citation>
    <scope>NUCLEOTIDE SEQUENCE [LARGE SCALE GENOMIC DNA]</scope>
    <source>
        <strain evidence="1 2">KU-00831-HH</strain>
    </source>
</reference>